<organism evidence="2 3">
    <name type="scientific">Virgisporangium aliadipatigenens</name>
    <dbReference type="NCBI Taxonomy" id="741659"/>
    <lineage>
        <taxon>Bacteria</taxon>
        <taxon>Bacillati</taxon>
        <taxon>Actinomycetota</taxon>
        <taxon>Actinomycetes</taxon>
        <taxon>Micromonosporales</taxon>
        <taxon>Micromonosporaceae</taxon>
        <taxon>Virgisporangium</taxon>
    </lineage>
</organism>
<dbReference type="EMBL" id="BOPF01000039">
    <property type="protein sequence ID" value="GIJ50757.1"/>
    <property type="molecule type" value="Genomic_DNA"/>
</dbReference>
<gene>
    <name evidence="2" type="ORF">Val02_76430</name>
</gene>
<keyword evidence="3" id="KW-1185">Reference proteome</keyword>
<dbReference type="AlphaFoldDB" id="A0A8J4DW37"/>
<dbReference type="Proteomes" id="UP000619260">
    <property type="component" value="Unassembled WGS sequence"/>
</dbReference>
<feature type="region of interest" description="Disordered" evidence="1">
    <location>
        <begin position="207"/>
        <end position="228"/>
    </location>
</feature>
<dbReference type="InterPro" id="IPR015943">
    <property type="entry name" value="WD40/YVTN_repeat-like_dom_sf"/>
</dbReference>
<evidence type="ECO:0000313" key="3">
    <source>
        <dbReference type="Proteomes" id="UP000619260"/>
    </source>
</evidence>
<reference evidence="2" key="1">
    <citation type="submission" date="2021-01" db="EMBL/GenBank/DDBJ databases">
        <title>Whole genome shotgun sequence of Virgisporangium aliadipatigenens NBRC 105644.</title>
        <authorList>
            <person name="Komaki H."/>
            <person name="Tamura T."/>
        </authorList>
    </citation>
    <scope>NUCLEOTIDE SEQUENCE</scope>
    <source>
        <strain evidence="2">NBRC 105644</strain>
    </source>
</reference>
<feature type="region of interest" description="Disordered" evidence="1">
    <location>
        <begin position="14"/>
        <end position="37"/>
    </location>
</feature>
<proteinExistence type="predicted"/>
<name>A0A8J4DW37_9ACTN</name>
<evidence type="ECO:0000256" key="1">
    <source>
        <dbReference type="SAM" id="MobiDB-lite"/>
    </source>
</evidence>
<dbReference type="SUPFAM" id="SSF110296">
    <property type="entry name" value="Oligoxyloglucan reducing end-specific cellobiohydrolase"/>
    <property type="match status" value="1"/>
</dbReference>
<dbReference type="Gene3D" id="2.130.10.10">
    <property type="entry name" value="YVTN repeat-like/Quinoprotein amine dehydrogenase"/>
    <property type="match status" value="1"/>
</dbReference>
<protein>
    <submittedName>
        <fullName evidence="2">Uncharacterized protein</fullName>
    </submittedName>
</protein>
<comment type="caution">
    <text evidence="2">The sequence shown here is derived from an EMBL/GenBank/DDBJ whole genome shotgun (WGS) entry which is preliminary data.</text>
</comment>
<evidence type="ECO:0000313" key="2">
    <source>
        <dbReference type="EMBL" id="GIJ50757.1"/>
    </source>
</evidence>
<sequence length="351" mass="37163">MLIVLLLIGAASGGGSCEPTPPPRPAPSSMGSPVPRVPTGERYNKVDVLTGQQVRGLEFVSSETGFALFADCGQRCRGALFVTFDGGQSWLERPLPFAWADELHMDAVDAHTVLIYTGPRSWFFSRDSGRTFTAVAELPAELIAAARDSDPDCAFGSVCQTRPLIEVEVPVGQAALPGQVRAGATAAATRQRWAASVQEGRVHVATSRDGGRSWEAVPDPPGSSPAPTSVDLEVSADGTELWLVTGGPSGIVNVWLLGDGHWFGVGEARDLGPQRTSSVALGRGYLAMAGSRFGFLSNTGYWWPKDLGGYVQRVRAAADGTVQAFGRPGEVWLGVGQGGERSWFHVVLEGE</sequence>
<accession>A0A8J4DW37</accession>